<feature type="region of interest" description="Disordered" evidence="4">
    <location>
        <begin position="478"/>
        <end position="497"/>
    </location>
</feature>
<dbReference type="CDD" id="cd20546">
    <property type="entry name" value="CYCLIN_SpCG1C_ScCTK2-like_rpt2"/>
    <property type="match status" value="1"/>
</dbReference>
<feature type="compositionally biased region" description="Pro residues" evidence="4">
    <location>
        <begin position="16"/>
        <end position="28"/>
    </location>
</feature>
<dbReference type="Pfam" id="PF00134">
    <property type="entry name" value="Cyclin_N"/>
    <property type="match status" value="1"/>
</dbReference>
<dbReference type="InterPro" id="IPR036915">
    <property type="entry name" value="Cyclin-like_sf"/>
</dbReference>
<comment type="similarity">
    <text evidence="1">Belongs to the cyclin family. Cyclin C subfamily.</text>
</comment>
<feature type="compositionally biased region" description="Low complexity" evidence="4">
    <location>
        <begin position="67"/>
        <end position="83"/>
    </location>
</feature>
<keyword evidence="5" id="KW-0812">Transmembrane</keyword>
<reference evidence="7" key="1">
    <citation type="journal article" date="2023" name="Mol. Phylogenet. Evol.">
        <title>Genome-scale phylogeny and comparative genomics of the fungal order Sordariales.</title>
        <authorList>
            <person name="Hensen N."/>
            <person name="Bonometti L."/>
            <person name="Westerberg I."/>
            <person name="Brannstrom I.O."/>
            <person name="Guillou S."/>
            <person name="Cros-Aarteil S."/>
            <person name="Calhoun S."/>
            <person name="Haridas S."/>
            <person name="Kuo A."/>
            <person name="Mondo S."/>
            <person name="Pangilinan J."/>
            <person name="Riley R."/>
            <person name="LaButti K."/>
            <person name="Andreopoulos B."/>
            <person name="Lipzen A."/>
            <person name="Chen C."/>
            <person name="Yan M."/>
            <person name="Daum C."/>
            <person name="Ng V."/>
            <person name="Clum A."/>
            <person name="Steindorff A."/>
            <person name="Ohm R.A."/>
            <person name="Martin F."/>
            <person name="Silar P."/>
            <person name="Natvig D.O."/>
            <person name="Lalanne C."/>
            <person name="Gautier V."/>
            <person name="Ament-Velasquez S.L."/>
            <person name="Kruys A."/>
            <person name="Hutchinson M.I."/>
            <person name="Powell A.J."/>
            <person name="Barry K."/>
            <person name="Miller A.N."/>
            <person name="Grigoriev I.V."/>
            <person name="Debuchy R."/>
            <person name="Gladieux P."/>
            <person name="Hiltunen Thoren M."/>
            <person name="Johannesson H."/>
        </authorList>
    </citation>
    <scope>NUCLEOTIDE SEQUENCE</scope>
    <source>
        <strain evidence="7">PSN309</strain>
    </source>
</reference>
<protein>
    <recommendedName>
        <fullName evidence="2">RNA polymerase II holoenzyme cyclin-like subunit</fullName>
    </recommendedName>
</protein>
<evidence type="ECO:0000256" key="2">
    <source>
        <dbReference type="ARBA" id="ARBA00014912"/>
    </source>
</evidence>
<feature type="region of interest" description="Disordered" evidence="4">
    <location>
        <begin position="1"/>
        <end position="83"/>
    </location>
</feature>
<feature type="region of interest" description="Disordered" evidence="4">
    <location>
        <begin position="354"/>
        <end position="397"/>
    </location>
</feature>
<name>A0AAN6X8L6_9PEZI</name>
<keyword evidence="5" id="KW-1133">Transmembrane helix</keyword>
<evidence type="ECO:0000256" key="5">
    <source>
        <dbReference type="SAM" id="Phobius"/>
    </source>
</evidence>
<dbReference type="InterPro" id="IPR043198">
    <property type="entry name" value="Cyclin/Ssn8"/>
</dbReference>
<organism evidence="7 8">
    <name type="scientific">Podospora australis</name>
    <dbReference type="NCBI Taxonomy" id="1536484"/>
    <lineage>
        <taxon>Eukaryota</taxon>
        <taxon>Fungi</taxon>
        <taxon>Dikarya</taxon>
        <taxon>Ascomycota</taxon>
        <taxon>Pezizomycotina</taxon>
        <taxon>Sordariomycetes</taxon>
        <taxon>Sordariomycetidae</taxon>
        <taxon>Sordariales</taxon>
        <taxon>Podosporaceae</taxon>
        <taxon>Podospora</taxon>
    </lineage>
</organism>
<keyword evidence="3" id="KW-0195">Cyclin</keyword>
<dbReference type="AlphaFoldDB" id="A0AAN6X8L6"/>
<accession>A0AAN6X8L6</accession>
<feature type="domain" description="Cyclin-like" evidence="6">
    <location>
        <begin position="118"/>
        <end position="222"/>
    </location>
</feature>
<keyword evidence="5" id="KW-0472">Membrane</keyword>
<feature type="compositionally biased region" description="Polar residues" evidence="4">
    <location>
        <begin position="361"/>
        <end position="370"/>
    </location>
</feature>
<feature type="compositionally biased region" description="Low complexity" evidence="4">
    <location>
        <begin position="431"/>
        <end position="441"/>
    </location>
</feature>
<dbReference type="Proteomes" id="UP001302126">
    <property type="component" value="Unassembled WGS sequence"/>
</dbReference>
<comment type="caution">
    <text evidence="7">The sequence shown here is derived from an EMBL/GenBank/DDBJ whole genome shotgun (WGS) entry which is preliminary data.</text>
</comment>
<evidence type="ECO:0000313" key="8">
    <source>
        <dbReference type="Proteomes" id="UP001302126"/>
    </source>
</evidence>
<feature type="compositionally biased region" description="Basic and acidic residues" evidence="4">
    <location>
        <begin position="442"/>
        <end position="455"/>
    </location>
</feature>
<feature type="compositionally biased region" description="Acidic residues" evidence="4">
    <location>
        <begin position="485"/>
        <end position="497"/>
    </location>
</feature>
<dbReference type="PANTHER" id="PTHR10026">
    <property type="entry name" value="CYCLIN"/>
    <property type="match status" value="1"/>
</dbReference>
<dbReference type="InterPro" id="IPR013763">
    <property type="entry name" value="Cyclin-like_dom"/>
</dbReference>
<dbReference type="EMBL" id="MU864351">
    <property type="protein sequence ID" value="KAK4193317.1"/>
    <property type="molecule type" value="Genomic_DNA"/>
</dbReference>
<evidence type="ECO:0000256" key="1">
    <source>
        <dbReference type="ARBA" id="ARBA00008638"/>
    </source>
</evidence>
<dbReference type="Gene3D" id="1.10.472.10">
    <property type="entry name" value="Cyclin-like"/>
    <property type="match status" value="2"/>
</dbReference>
<dbReference type="SMART" id="SM00385">
    <property type="entry name" value="CYCLIN"/>
    <property type="match status" value="1"/>
</dbReference>
<sequence>MSSSNIDRYRPTREGFPPPSLPPKPPVPISERASKSPVRRRDVPPAVPSPPTHTSRTSPPRPHSRRTASPAQSSPRRSSQQPRLEQWLFTPDEVASSPSIIDGLSPAEVRLRRAKGIGFISSAGVLLGFSTITLWVAGVFFHRFFMRYSMVEEKGGIHHYNIAATALFLANKTEENCRKTKEIIIAVARVAQKNTKLEIDEQSKEYWRWRDSILTYEELMLETLTFDLMVDNPYHRLYEVLEELKLLDQRKLRDACWAFCNDSCLTALPLLATAREIAIGAIFFGAITSKFQIDDINGTPWWVAVHGDESRLALVVNTLADFYRENPLKKQENRYALSPEFKLESTRRRGELNLSLMDVDTASQVGTPTPTGHGMDRGSTQSPNRERTNGNDNVYAKQANTVVAIKKELSSEEAKKSIEVDNENRGDSDAALKAAANNLSAHVDKQNVRDRHEDDGLISPRPFKRKSAELEDDLAREAKKVKLENDDDEDEGEIKVS</sequence>
<evidence type="ECO:0000313" key="7">
    <source>
        <dbReference type="EMBL" id="KAK4193317.1"/>
    </source>
</evidence>
<evidence type="ECO:0000259" key="6">
    <source>
        <dbReference type="SMART" id="SM00385"/>
    </source>
</evidence>
<keyword evidence="8" id="KW-1185">Reference proteome</keyword>
<dbReference type="InterPro" id="IPR006671">
    <property type="entry name" value="Cyclin_N"/>
</dbReference>
<gene>
    <name evidence="7" type="ORF">QBC35DRAFT_101716</name>
</gene>
<dbReference type="GO" id="GO:0006357">
    <property type="term" value="P:regulation of transcription by RNA polymerase II"/>
    <property type="evidence" value="ECO:0007669"/>
    <property type="project" value="InterPro"/>
</dbReference>
<feature type="transmembrane region" description="Helical" evidence="5">
    <location>
        <begin position="117"/>
        <end position="141"/>
    </location>
</feature>
<feature type="region of interest" description="Disordered" evidence="4">
    <location>
        <begin position="431"/>
        <end position="470"/>
    </location>
</feature>
<evidence type="ECO:0000256" key="4">
    <source>
        <dbReference type="SAM" id="MobiDB-lite"/>
    </source>
</evidence>
<reference evidence="7" key="2">
    <citation type="submission" date="2023-05" db="EMBL/GenBank/DDBJ databases">
        <authorList>
            <consortium name="Lawrence Berkeley National Laboratory"/>
            <person name="Steindorff A."/>
            <person name="Hensen N."/>
            <person name="Bonometti L."/>
            <person name="Westerberg I."/>
            <person name="Brannstrom I.O."/>
            <person name="Guillou S."/>
            <person name="Cros-Aarteil S."/>
            <person name="Calhoun S."/>
            <person name="Haridas S."/>
            <person name="Kuo A."/>
            <person name="Mondo S."/>
            <person name="Pangilinan J."/>
            <person name="Riley R."/>
            <person name="Labutti K."/>
            <person name="Andreopoulos B."/>
            <person name="Lipzen A."/>
            <person name="Chen C."/>
            <person name="Yanf M."/>
            <person name="Daum C."/>
            <person name="Ng V."/>
            <person name="Clum A."/>
            <person name="Ohm R."/>
            <person name="Martin F."/>
            <person name="Silar P."/>
            <person name="Natvig D."/>
            <person name="Lalanne C."/>
            <person name="Gautier V."/>
            <person name="Ament-Velasquez S.L."/>
            <person name="Kruys A."/>
            <person name="Hutchinson M.I."/>
            <person name="Powell A.J."/>
            <person name="Barry K."/>
            <person name="Miller A.N."/>
            <person name="Grigoriev I.V."/>
            <person name="Debuchy R."/>
            <person name="Gladieux P."/>
            <person name="Thoren M.H."/>
            <person name="Johannesson H."/>
        </authorList>
    </citation>
    <scope>NUCLEOTIDE SEQUENCE</scope>
    <source>
        <strain evidence="7">PSN309</strain>
    </source>
</reference>
<dbReference type="GO" id="GO:0016538">
    <property type="term" value="F:cyclin-dependent protein serine/threonine kinase regulator activity"/>
    <property type="evidence" value="ECO:0007669"/>
    <property type="project" value="InterPro"/>
</dbReference>
<evidence type="ECO:0000256" key="3">
    <source>
        <dbReference type="RuleBase" id="RU000383"/>
    </source>
</evidence>
<dbReference type="SUPFAM" id="SSF47954">
    <property type="entry name" value="Cyclin-like"/>
    <property type="match status" value="2"/>
</dbReference>
<proteinExistence type="inferred from homology"/>